<comment type="catalytic activity">
    <reaction evidence="11">
        <text>N(6)-acetyl-L-lysyl-[histone] + H2O = L-lysyl-[histone] + acetate</text>
        <dbReference type="Rhea" id="RHEA:58196"/>
        <dbReference type="Rhea" id="RHEA-COMP:9845"/>
        <dbReference type="Rhea" id="RHEA-COMP:11338"/>
        <dbReference type="ChEBI" id="CHEBI:15377"/>
        <dbReference type="ChEBI" id="CHEBI:29969"/>
        <dbReference type="ChEBI" id="CHEBI:30089"/>
        <dbReference type="ChEBI" id="CHEBI:61930"/>
        <dbReference type="EC" id="3.5.1.98"/>
    </reaction>
</comment>
<evidence type="ECO:0000256" key="4">
    <source>
        <dbReference type="ARBA" id="ARBA00022692"/>
    </source>
</evidence>
<dbReference type="PROSITE" id="PS50920">
    <property type="entry name" value="SOLCAR"/>
    <property type="match status" value="3"/>
</dbReference>
<evidence type="ECO:0000313" key="14">
    <source>
        <dbReference type="EMBL" id="TRY73184.1"/>
    </source>
</evidence>
<keyword evidence="3" id="KW-0813">Transport</keyword>
<dbReference type="Pfam" id="PF00850">
    <property type="entry name" value="Hist_deacetyl"/>
    <property type="match status" value="1"/>
</dbReference>
<dbReference type="SUPFAM" id="SSF103506">
    <property type="entry name" value="Mitochondrial carrier"/>
    <property type="match status" value="1"/>
</dbReference>
<keyword evidence="6" id="KW-0999">Mitochondrion inner membrane</keyword>
<evidence type="ECO:0000256" key="11">
    <source>
        <dbReference type="ARBA" id="ARBA00048287"/>
    </source>
</evidence>
<evidence type="ECO:0000256" key="12">
    <source>
        <dbReference type="PROSITE-ProRule" id="PRU00282"/>
    </source>
</evidence>
<dbReference type="PANTHER" id="PTHR46131">
    <property type="entry name" value="SD08549P"/>
    <property type="match status" value="1"/>
</dbReference>
<dbReference type="EMBL" id="VCGU01000007">
    <property type="protein sequence ID" value="TRY73184.1"/>
    <property type="molecule type" value="Genomic_DNA"/>
</dbReference>
<dbReference type="PRINTS" id="PR01270">
    <property type="entry name" value="HDASUPER"/>
</dbReference>
<dbReference type="CDD" id="cd09993">
    <property type="entry name" value="HDAC_classIV"/>
    <property type="match status" value="1"/>
</dbReference>
<keyword evidence="7" id="KW-0378">Hydrolase</keyword>
<sequence length="677" mass="75933">MDTPTGTRRLSSPFDLRPNAPRLVLKFSEVSLPAHSLDTPLEDHFGPIMKGHEVGGTAVDAVRASPQTGVDEWREYVAGGGAALVAITITFPINKTMFRQQVHNISPAEAVRQLRVEGGMHLYRGLLSPLLMKISTQSIMFGSYFQYSRLIQEHTHLTPTYAKLMGAVLAGVSEACMMPLERVQVLMQDSKFHTQFRNTPHALYSIRVYGLREYYRGLSAILLRNCPGNVIFFGSRERIKAALPDTWTTGTYASNISDFFGGAFLGALISTMFYPVNVTKTHLQLQVGGPFLQFRAVFKMLLEERGLRGMFRGVHINYTRSFLSWGIINVSYENLSHLLRHALAEIMSWTRLTIPFSTAPASLDLSPILQGIRGLPIIHTESYVCRLPPGHRFQMRKFRGVFQSLVQDRVIDAKTQVIEPLRASVELAGLAHDTQYVERFYAGETSREEQRRTGFEWSHGLASRVRYETGGTVLSTRISLERGLSCSTGGGTHHAGPDYGSGYCLINDIAVAAMNLIRNDPNFKVLIIDLDVHQGDGTALIFENEPRVFTLSVHAEKNFPFRKQKSDLDLGLEDGLQDNEYLQVLQEHIPVVLDQFRPDFVLYDAGVDVHEADALGRLKLSDNGLWRRDMFILKECMKRGVPTSTVIGGGYDKDLEVLSRRHSIIHRAAIKIHSQMQ</sequence>
<keyword evidence="9" id="KW-0496">Mitochondrion</keyword>
<dbReference type="AlphaFoldDB" id="A0A553P676"/>
<feature type="domain" description="Histone deacetylase" evidence="13">
    <location>
        <begin position="391"/>
        <end position="654"/>
    </location>
</feature>
<dbReference type="GO" id="GO:0141221">
    <property type="term" value="F:histone deacetylase activity, hydrolytic mechanism"/>
    <property type="evidence" value="ECO:0007669"/>
    <property type="project" value="UniProtKB-EC"/>
</dbReference>
<protein>
    <recommendedName>
        <fullName evidence="13">Histone deacetylase domain-containing protein</fullName>
    </recommendedName>
</protein>
<evidence type="ECO:0000256" key="10">
    <source>
        <dbReference type="ARBA" id="ARBA00023136"/>
    </source>
</evidence>
<comment type="caution">
    <text evidence="14">The sequence shown here is derived from an EMBL/GenBank/DDBJ whole genome shotgun (WGS) entry which is preliminary data.</text>
</comment>
<keyword evidence="10 12" id="KW-0472">Membrane</keyword>
<evidence type="ECO:0000256" key="6">
    <source>
        <dbReference type="ARBA" id="ARBA00022792"/>
    </source>
</evidence>
<feature type="repeat" description="Solcar" evidence="12">
    <location>
        <begin position="253"/>
        <end position="338"/>
    </location>
</feature>
<organism evidence="14 15">
    <name type="scientific">Tigriopus californicus</name>
    <name type="common">Marine copepod</name>
    <dbReference type="NCBI Taxonomy" id="6832"/>
    <lineage>
        <taxon>Eukaryota</taxon>
        <taxon>Metazoa</taxon>
        <taxon>Ecdysozoa</taxon>
        <taxon>Arthropoda</taxon>
        <taxon>Crustacea</taxon>
        <taxon>Multicrustacea</taxon>
        <taxon>Hexanauplia</taxon>
        <taxon>Copepoda</taxon>
        <taxon>Harpacticoida</taxon>
        <taxon>Harpacticidae</taxon>
        <taxon>Tigriopus</taxon>
    </lineage>
</organism>
<accession>A0A553P676</accession>
<dbReference type="InterPro" id="IPR037138">
    <property type="entry name" value="His_deacetylse_dom_sf"/>
</dbReference>
<comment type="subcellular location">
    <subcellularLocation>
        <location evidence="1">Mitochondrion inner membrane</location>
        <topology evidence="1">Multi-pass membrane protein</topology>
    </subcellularLocation>
</comment>
<comment type="similarity">
    <text evidence="2">Belongs to the mitochondrial carrier (TC 2.A.29) family.</text>
</comment>
<evidence type="ECO:0000259" key="13">
    <source>
        <dbReference type="Pfam" id="PF00850"/>
    </source>
</evidence>
<keyword evidence="4 12" id="KW-0812">Transmembrane</keyword>
<dbReference type="Gene3D" id="1.50.40.10">
    <property type="entry name" value="Mitochondrial carrier domain"/>
    <property type="match status" value="1"/>
</dbReference>
<proteinExistence type="inferred from homology"/>
<keyword evidence="15" id="KW-1185">Reference proteome</keyword>
<dbReference type="Gene3D" id="3.40.800.20">
    <property type="entry name" value="Histone deacetylase domain"/>
    <property type="match status" value="1"/>
</dbReference>
<evidence type="ECO:0000256" key="2">
    <source>
        <dbReference type="ARBA" id="ARBA00006375"/>
    </source>
</evidence>
<dbReference type="InterPro" id="IPR023395">
    <property type="entry name" value="MCP_dom_sf"/>
</dbReference>
<dbReference type="GO" id="GO:0005743">
    <property type="term" value="C:mitochondrial inner membrane"/>
    <property type="evidence" value="ECO:0007669"/>
    <property type="project" value="UniProtKB-SubCell"/>
</dbReference>
<gene>
    <name evidence="14" type="ORF">TCAL_02542</name>
</gene>
<dbReference type="InterPro" id="IPR018108">
    <property type="entry name" value="MCP_transmembrane"/>
</dbReference>
<feature type="repeat" description="Solcar" evidence="12">
    <location>
        <begin position="70"/>
        <end position="150"/>
    </location>
</feature>
<evidence type="ECO:0000256" key="8">
    <source>
        <dbReference type="ARBA" id="ARBA00022989"/>
    </source>
</evidence>
<dbReference type="GO" id="GO:0051724">
    <property type="term" value="F:NAD transmembrane transporter activity"/>
    <property type="evidence" value="ECO:0007669"/>
    <property type="project" value="TreeGrafter"/>
</dbReference>
<name>A0A553P676_TIGCA</name>
<dbReference type="InterPro" id="IPR052465">
    <property type="entry name" value="Mito_NAD+_Carrier"/>
</dbReference>
<evidence type="ECO:0000256" key="1">
    <source>
        <dbReference type="ARBA" id="ARBA00004448"/>
    </source>
</evidence>
<keyword evidence="8" id="KW-1133">Transmembrane helix</keyword>
<dbReference type="Pfam" id="PF00153">
    <property type="entry name" value="Mito_carr"/>
    <property type="match status" value="3"/>
</dbReference>
<evidence type="ECO:0000256" key="9">
    <source>
        <dbReference type="ARBA" id="ARBA00023128"/>
    </source>
</evidence>
<dbReference type="InterPro" id="IPR023696">
    <property type="entry name" value="Ureohydrolase_dom_sf"/>
</dbReference>
<dbReference type="Proteomes" id="UP000318571">
    <property type="component" value="Chromosome 3"/>
</dbReference>
<evidence type="ECO:0000256" key="5">
    <source>
        <dbReference type="ARBA" id="ARBA00022737"/>
    </source>
</evidence>
<dbReference type="InterPro" id="IPR044150">
    <property type="entry name" value="HDAC_classIV"/>
</dbReference>
<dbReference type="InterPro" id="IPR023801">
    <property type="entry name" value="His_deacetylse_dom"/>
</dbReference>
<keyword evidence="5" id="KW-0677">Repeat</keyword>
<evidence type="ECO:0000256" key="3">
    <source>
        <dbReference type="ARBA" id="ARBA00022448"/>
    </source>
</evidence>
<dbReference type="SUPFAM" id="SSF52768">
    <property type="entry name" value="Arginase/deacetylase"/>
    <property type="match status" value="1"/>
</dbReference>
<reference evidence="14 15" key="1">
    <citation type="journal article" date="2018" name="Nat. Ecol. Evol.">
        <title>Genomic signatures of mitonuclear coevolution across populations of Tigriopus californicus.</title>
        <authorList>
            <person name="Barreto F.S."/>
            <person name="Watson E.T."/>
            <person name="Lima T.G."/>
            <person name="Willett C.S."/>
            <person name="Edmands S."/>
            <person name="Li W."/>
            <person name="Burton R.S."/>
        </authorList>
    </citation>
    <scope>NUCLEOTIDE SEQUENCE [LARGE SCALE GENOMIC DNA]</scope>
    <source>
        <strain evidence="14 15">San Diego</strain>
    </source>
</reference>
<feature type="repeat" description="Solcar" evidence="12">
    <location>
        <begin position="157"/>
        <end position="242"/>
    </location>
</feature>
<dbReference type="InterPro" id="IPR000286">
    <property type="entry name" value="HDACs"/>
</dbReference>
<evidence type="ECO:0000256" key="7">
    <source>
        <dbReference type="ARBA" id="ARBA00022801"/>
    </source>
</evidence>
<dbReference type="STRING" id="6832.A0A553P676"/>
<evidence type="ECO:0000313" key="15">
    <source>
        <dbReference type="Proteomes" id="UP000318571"/>
    </source>
</evidence>
<dbReference type="PANTHER" id="PTHR46131:SF1">
    <property type="entry name" value="SD08549P"/>
    <property type="match status" value="1"/>
</dbReference>